<dbReference type="Pfam" id="PF10974">
    <property type="entry name" value="DUF2804"/>
    <property type="match status" value="1"/>
</dbReference>
<dbReference type="AlphaFoldDB" id="A0A1H5Y0H8"/>
<dbReference type="PANTHER" id="PTHR35868">
    <property type="entry name" value="DUF2804 DOMAIN-CONTAINING PROTEIN-RELATED"/>
    <property type="match status" value="1"/>
</dbReference>
<dbReference type="PANTHER" id="PTHR35868:SF4">
    <property type="entry name" value="DUF2804 DOMAIN-CONTAINING PROTEIN"/>
    <property type="match status" value="1"/>
</dbReference>
<gene>
    <name evidence="1" type="ORF">SAMN04488244_10864</name>
</gene>
<dbReference type="SUPFAM" id="SSF159245">
    <property type="entry name" value="AttH-like"/>
    <property type="match status" value="1"/>
</dbReference>
<evidence type="ECO:0000313" key="2">
    <source>
        <dbReference type="Proteomes" id="UP000236721"/>
    </source>
</evidence>
<organism evidence="1 2">
    <name type="scientific">Vibrio hangzhouensis</name>
    <dbReference type="NCBI Taxonomy" id="462991"/>
    <lineage>
        <taxon>Bacteria</taxon>
        <taxon>Pseudomonadati</taxon>
        <taxon>Pseudomonadota</taxon>
        <taxon>Gammaproteobacteria</taxon>
        <taxon>Vibrionales</taxon>
        <taxon>Vibrionaceae</taxon>
        <taxon>Vibrio</taxon>
    </lineage>
</organism>
<evidence type="ECO:0008006" key="3">
    <source>
        <dbReference type="Google" id="ProtNLM"/>
    </source>
</evidence>
<protein>
    <recommendedName>
        <fullName evidence="3">DUF2804 domain-containing protein</fullName>
    </recommendedName>
</protein>
<proteinExistence type="predicted"/>
<dbReference type="OrthoDB" id="9134802at2"/>
<name>A0A1H5Y0H8_9VIBR</name>
<dbReference type="EMBL" id="FNVG01000008">
    <property type="protein sequence ID" value="SEG17275.1"/>
    <property type="molecule type" value="Genomic_DNA"/>
</dbReference>
<dbReference type="InterPro" id="IPR021243">
    <property type="entry name" value="DUF2804"/>
</dbReference>
<reference evidence="2" key="1">
    <citation type="submission" date="2016-10" db="EMBL/GenBank/DDBJ databases">
        <authorList>
            <person name="Varghese N."/>
            <person name="Submissions S."/>
        </authorList>
    </citation>
    <scope>NUCLEOTIDE SEQUENCE [LARGE SCALE GENOMIC DNA]</scope>
    <source>
        <strain evidence="2">CGMCC 1.7062</strain>
    </source>
</reference>
<accession>A0A1H5Y0H8</accession>
<dbReference type="RefSeq" id="WP_103880201.1">
    <property type="nucleotide sequence ID" value="NZ_FNVG01000008.1"/>
</dbReference>
<keyword evidence="2" id="KW-1185">Reference proteome</keyword>
<sequence length="339" mass="38182">MDSFSVQQIKSLMDVDGRPNCGYLTSIPESLDLVSFRYFSSMDRPKSALSKYLDYKQFQFVSLFTPDYVVGIAIADIRYLGSSFCYLYDIKKDVLKEHSWIRPGGLGYSLTASPWQGVAQFNGGQIQFEIEEGEWTVRARCPSFELDARLGLNNQDSAPLMVCSPTGYSGWTYTQKHNALAVTGSLIVGGHYVDLEGCLGGYDFSAGYMRRETSWRWASMSAFSDGVYIGLNLAAGVNETGVTENAIWINGERFLLSGVMFDFDRHSPESNWRIYDSAGKLDLTFTPLNVRKEKLNLWLLKSNFRQFVGHFSGTITVAKGRTYHLSQVMGLTEDHFAKW</sequence>
<dbReference type="Proteomes" id="UP000236721">
    <property type="component" value="Unassembled WGS sequence"/>
</dbReference>
<evidence type="ECO:0000313" key="1">
    <source>
        <dbReference type="EMBL" id="SEG17275.1"/>
    </source>
</evidence>